<evidence type="ECO:0000259" key="2">
    <source>
        <dbReference type="PROSITE" id="PS50006"/>
    </source>
</evidence>
<keyword evidence="1" id="KW-0812">Transmembrane</keyword>
<evidence type="ECO:0000313" key="4">
    <source>
        <dbReference type="Proteomes" id="UP000886740"/>
    </source>
</evidence>
<dbReference type="SMART" id="SM00240">
    <property type="entry name" value="FHA"/>
    <property type="match status" value="1"/>
</dbReference>
<reference evidence="3" key="1">
    <citation type="journal article" date="2021" name="PeerJ">
        <title>Extensive microbial diversity within the chicken gut microbiome revealed by metagenomics and culture.</title>
        <authorList>
            <person name="Gilroy R."/>
            <person name="Ravi A."/>
            <person name="Getino M."/>
            <person name="Pursley I."/>
            <person name="Horton D.L."/>
            <person name="Alikhan N.F."/>
            <person name="Baker D."/>
            <person name="Gharbi K."/>
            <person name="Hall N."/>
            <person name="Watson M."/>
            <person name="Adriaenssens E.M."/>
            <person name="Foster-Nyarko E."/>
            <person name="Jarju S."/>
            <person name="Secka A."/>
            <person name="Antonio M."/>
            <person name="Oren A."/>
            <person name="Chaudhuri R.R."/>
            <person name="La Ragione R."/>
            <person name="Hildebrand F."/>
            <person name="Pallen M.J."/>
        </authorList>
    </citation>
    <scope>NUCLEOTIDE SEQUENCE</scope>
    <source>
        <strain evidence="3">ChiGjej6B6-14162</strain>
    </source>
</reference>
<feature type="transmembrane region" description="Helical" evidence="1">
    <location>
        <begin position="115"/>
        <end position="134"/>
    </location>
</feature>
<dbReference type="InterPro" id="IPR008984">
    <property type="entry name" value="SMAD_FHA_dom_sf"/>
</dbReference>
<dbReference type="Pfam" id="PF00498">
    <property type="entry name" value="FHA"/>
    <property type="match status" value="1"/>
</dbReference>
<dbReference type="CDD" id="cd00060">
    <property type="entry name" value="FHA"/>
    <property type="match status" value="1"/>
</dbReference>
<dbReference type="EMBL" id="DXEL01000005">
    <property type="protein sequence ID" value="HIX73543.1"/>
    <property type="molecule type" value="Genomic_DNA"/>
</dbReference>
<dbReference type="PANTHER" id="PTHR23308">
    <property type="entry name" value="NUCLEAR INHIBITOR OF PROTEIN PHOSPHATASE-1"/>
    <property type="match status" value="1"/>
</dbReference>
<keyword evidence="1" id="KW-1133">Transmembrane helix</keyword>
<accession>A0A9D2BEX3</accession>
<dbReference type="InterPro" id="IPR050923">
    <property type="entry name" value="Cell_Proc_Reg/RNA_Proc"/>
</dbReference>
<gene>
    <name evidence="3" type="ORF">H9977_00590</name>
</gene>
<protein>
    <submittedName>
        <fullName evidence="3">FHA domain-containing protein</fullName>
    </submittedName>
</protein>
<dbReference type="AlphaFoldDB" id="A0A9D2BEX3"/>
<feature type="transmembrane region" description="Helical" evidence="1">
    <location>
        <begin position="140"/>
        <end position="161"/>
    </location>
</feature>
<name>A0A9D2BEX3_9BACT</name>
<organism evidence="3 4">
    <name type="scientific">Candidatus Parabacteroides intestinipullorum</name>
    <dbReference type="NCBI Taxonomy" id="2838723"/>
    <lineage>
        <taxon>Bacteria</taxon>
        <taxon>Pseudomonadati</taxon>
        <taxon>Bacteroidota</taxon>
        <taxon>Bacteroidia</taxon>
        <taxon>Bacteroidales</taxon>
        <taxon>Tannerellaceae</taxon>
        <taxon>Parabacteroides</taxon>
    </lineage>
</organism>
<evidence type="ECO:0000313" key="3">
    <source>
        <dbReference type="EMBL" id="HIX73543.1"/>
    </source>
</evidence>
<dbReference type="SUPFAM" id="SSF49879">
    <property type="entry name" value="SMAD/FHA domain"/>
    <property type="match status" value="1"/>
</dbReference>
<feature type="domain" description="FHA" evidence="2">
    <location>
        <begin position="3"/>
        <end position="53"/>
    </location>
</feature>
<dbReference type="InterPro" id="IPR000253">
    <property type="entry name" value="FHA_dom"/>
</dbReference>
<dbReference type="PROSITE" id="PS50006">
    <property type="entry name" value="FHA_DOMAIN"/>
    <property type="match status" value="1"/>
</dbReference>
<proteinExistence type="predicted"/>
<keyword evidence="1" id="KW-0472">Membrane</keyword>
<reference evidence="3" key="2">
    <citation type="submission" date="2021-04" db="EMBL/GenBank/DDBJ databases">
        <authorList>
            <person name="Gilroy R."/>
        </authorList>
    </citation>
    <scope>NUCLEOTIDE SEQUENCE</scope>
    <source>
        <strain evidence="3">ChiGjej6B6-14162</strain>
    </source>
</reference>
<dbReference type="Proteomes" id="UP000886740">
    <property type="component" value="Unassembled WGS sequence"/>
</dbReference>
<sequence>MLIKIGKAPDNDVVINDPHVSRYHAQLIRTENDTWIIEDLNSTNGTFVNGDQVMKKRIVATDEIRLGDQYKLSLGDVLKQANDYSEEFNALKEVYDNYIKEKVKIQASNQFKIRILQSLPFAIPGVIGVVFGFLGKGSPTLFAVSLIIAICAPAIGIFLGARQSAKIPQQLQELTNRFKTAYVCPKCGVFLGEIPWESLRNRKNCPVSSCKAKWVRD</sequence>
<comment type="caution">
    <text evidence="3">The sequence shown here is derived from an EMBL/GenBank/DDBJ whole genome shotgun (WGS) entry which is preliminary data.</text>
</comment>
<evidence type="ECO:0000256" key="1">
    <source>
        <dbReference type="SAM" id="Phobius"/>
    </source>
</evidence>
<dbReference type="Gene3D" id="2.60.200.20">
    <property type="match status" value="1"/>
</dbReference>